<keyword evidence="2 5" id="KW-0812">Transmembrane</keyword>
<dbReference type="Proteomes" id="UP000324550">
    <property type="component" value="Unassembled WGS sequence"/>
</dbReference>
<sequence length="249" mass="29288">MSLEQFNNICIIWASLGVTTFILLQFVTAPYGRHIKKGWGPELPNKLGWVLMELPSFAIILYFYLNFSQSSYAQFLNILWLFHYFNRTFIFPLRIRTKGKKMPLTIVLSAIFFNLINAGLNGYFLSHFEQYSSLDFENWMFYLGLTIFVLGFISNQISDSILINLRKPDEVGYKIPNGFLFKYISCPNLLSEIIQWSGFAIMAWNLPATTFLIWTIANLLPRALNHHKWYRDHFKEYPINRKAIIPKIW</sequence>
<dbReference type="GO" id="GO:0008202">
    <property type="term" value="P:steroid metabolic process"/>
    <property type="evidence" value="ECO:0007669"/>
    <property type="project" value="InterPro"/>
</dbReference>
<evidence type="ECO:0000256" key="2">
    <source>
        <dbReference type="ARBA" id="ARBA00022692"/>
    </source>
</evidence>
<evidence type="ECO:0000256" key="3">
    <source>
        <dbReference type="ARBA" id="ARBA00022989"/>
    </source>
</evidence>
<feature type="transmembrane region" description="Helical" evidence="5">
    <location>
        <begin position="102"/>
        <end position="124"/>
    </location>
</feature>
<evidence type="ECO:0000259" key="6">
    <source>
        <dbReference type="Pfam" id="PF02544"/>
    </source>
</evidence>
<name>A0A5D0G7P2_9FLAO</name>
<feature type="transmembrane region" description="Helical" evidence="5">
    <location>
        <begin position="6"/>
        <end position="27"/>
    </location>
</feature>
<dbReference type="Gene3D" id="1.20.120.1630">
    <property type="match status" value="1"/>
</dbReference>
<gene>
    <name evidence="7" type="ORF">FVF61_09335</name>
</gene>
<keyword evidence="4 5" id="KW-0472">Membrane</keyword>
<dbReference type="InterPro" id="IPR001104">
    <property type="entry name" value="3-oxo-5_a-steroid_4-DH_C"/>
</dbReference>
<evidence type="ECO:0000313" key="8">
    <source>
        <dbReference type="Proteomes" id="UP000324550"/>
    </source>
</evidence>
<dbReference type="InterPro" id="IPR039357">
    <property type="entry name" value="SRD5A/TECR"/>
</dbReference>
<proteinExistence type="predicted"/>
<dbReference type="AlphaFoldDB" id="A0A5D0G7P2"/>
<evidence type="ECO:0000256" key="1">
    <source>
        <dbReference type="ARBA" id="ARBA00004141"/>
    </source>
</evidence>
<dbReference type="OrthoDB" id="4688552at2"/>
<evidence type="ECO:0000256" key="5">
    <source>
        <dbReference type="SAM" id="Phobius"/>
    </source>
</evidence>
<dbReference type="GO" id="GO:0003865">
    <property type="term" value="F:3-oxo-5-alpha-steroid 4-dehydrogenase activity"/>
    <property type="evidence" value="ECO:0007669"/>
    <property type="project" value="InterPro"/>
</dbReference>
<evidence type="ECO:0000256" key="4">
    <source>
        <dbReference type="ARBA" id="ARBA00023136"/>
    </source>
</evidence>
<feature type="transmembrane region" description="Helical" evidence="5">
    <location>
        <begin position="139"/>
        <end position="157"/>
    </location>
</feature>
<dbReference type="PANTHER" id="PTHR10556">
    <property type="entry name" value="3-OXO-5-ALPHA-STEROID 4-DEHYDROGENASE"/>
    <property type="match status" value="1"/>
</dbReference>
<dbReference type="EMBL" id="VSFC01000050">
    <property type="protein sequence ID" value="TYA53807.1"/>
    <property type="molecule type" value="Genomic_DNA"/>
</dbReference>
<dbReference type="InterPro" id="IPR016636">
    <property type="entry name" value="3-oxo-5-alpha-steroid_4-DH"/>
</dbReference>
<reference evidence="7 8" key="1">
    <citation type="submission" date="2019-08" db="EMBL/GenBank/DDBJ databases">
        <title>Formosa sediminis sp. nov., isolated from marine sediment.</title>
        <authorList>
            <person name="Cao W.R."/>
        </authorList>
    </citation>
    <scope>NUCLEOTIDE SEQUENCE [LARGE SCALE GENOMIC DNA]</scope>
    <source>
        <strain evidence="7 8">1494</strain>
    </source>
</reference>
<dbReference type="PANTHER" id="PTHR10556:SF43">
    <property type="entry name" value="STEROID 5-ALPHA-REDUCTASE DET2"/>
    <property type="match status" value="1"/>
</dbReference>
<evidence type="ECO:0000313" key="7">
    <source>
        <dbReference type="EMBL" id="TYA53807.1"/>
    </source>
</evidence>
<dbReference type="PIRSF" id="PIRSF015596">
    <property type="entry name" value="5_alpha-SR2"/>
    <property type="match status" value="1"/>
</dbReference>
<accession>A0A5D0G7P2</accession>
<dbReference type="RefSeq" id="WP_148455612.1">
    <property type="nucleotide sequence ID" value="NZ_VSFC01000050.1"/>
</dbReference>
<dbReference type="GO" id="GO:0016020">
    <property type="term" value="C:membrane"/>
    <property type="evidence" value="ECO:0007669"/>
    <property type="project" value="UniProtKB-SubCell"/>
</dbReference>
<keyword evidence="8" id="KW-1185">Reference proteome</keyword>
<dbReference type="PROSITE" id="PS50244">
    <property type="entry name" value="S5A_REDUCTASE"/>
    <property type="match status" value="1"/>
</dbReference>
<organism evidence="7 8">
    <name type="scientific">Formosa maritima</name>
    <dbReference type="NCBI Taxonomy" id="2592046"/>
    <lineage>
        <taxon>Bacteria</taxon>
        <taxon>Pseudomonadati</taxon>
        <taxon>Bacteroidota</taxon>
        <taxon>Flavobacteriia</taxon>
        <taxon>Flavobacteriales</taxon>
        <taxon>Flavobacteriaceae</taxon>
        <taxon>Formosa</taxon>
    </lineage>
</organism>
<feature type="domain" description="3-oxo-5-alpha-steroid 4-dehydrogenase C-terminal" evidence="6">
    <location>
        <begin position="100"/>
        <end position="249"/>
    </location>
</feature>
<dbReference type="Pfam" id="PF02544">
    <property type="entry name" value="Steroid_dh"/>
    <property type="match status" value="1"/>
</dbReference>
<keyword evidence="3 5" id="KW-1133">Transmembrane helix</keyword>
<comment type="caution">
    <text evidence="7">The sequence shown here is derived from an EMBL/GenBank/DDBJ whole genome shotgun (WGS) entry which is preliminary data.</text>
</comment>
<comment type="subcellular location">
    <subcellularLocation>
        <location evidence="1">Membrane</location>
        <topology evidence="1">Multi-pass membrane protein</topology>
    </subcellularLocation>
</comment>
<dbReference type="FunFam" id="1.20.120.1630:FF:000014">
    <property type="entry name" value="Steroid 5-alpha reductase, putative"/>
    <property type="match status" value="1"/>
</dbReference>
<protein>
    <submittedName>
        <fullName evidence="7">DUF1295 domain-containing protein</fullName>
    </submittedName>
</protein>